<organism evidence="2 3">
    <name type="scientific">Haloarcula salinisoli</name>
    <dbReference type="NCBI Taxonomy" id="2487746"/>
    <lineage>
        <taxon>Archaea</taxon>
        <taxon>Methanobacteriati</taxon>
        <taxon>Methanobacteriota</taxon>
        <taxon>Stenosarchaea group</taxon>
        <taxon>Halobacteria</taxon>
        <taxon>Halobacteriales</taxon>
        <taxon>Haloarculaceae</taxon>
        <taxon>Haloarcula</taxon>
    </lineage>
</organism>
<dbReference type="EMBL" id="RKLQ01000002">
    <property type="protein sequence ID" value="MBX0305146.1"/>
    <property type="molecule type" value="Genomic_DNA"/>
</dbReference>
<dbReference type="Pfam" id="PF08350">
    <property type="entry name" value="FilR1_middle"/>
    <property type="match status" value="1"/>
</dbReference>
<feature type="domain" description="Methanogenesis regulatory protein FilR1 middle" evidence="1">
    <location>
        <begin position="134"/>
        <end position="264"/>
    </location>
</feature>
<dbReference type="Proteomes" id="UP000783863">
    <property type="component" value="Unassembled WGS sequence"/>
</dbReference>
<evidence type="ECO:0000313" key="2">
    <source>
        <dbReference type="EMBL" id="MBX0305146.1"/>
    </source>
</evidence>
<reference evidence="2" key="1">
    <citation type="submission" date="2021-06" db="EMBL/GenBank/DDBJ databases">
        <title>Halomicroarcula sp. F24A a new haloarchaeum isolated from saline soil.</title>
        <authorList>
            <person name="Duran-Viseras A."/>
            <person name="Sanchez-Porro C."/>
            <person name="Ventosa A."/>
        </authorList>
    </citation>
    <scope>NUCLEOTIDE SEQUENCE</scope>
    <source>
        <strain evidence="2">F24A</strain>
    </source>
</reference>
<dbReference type="AlphaFoldDB" id="A0A8J7YKS9"/>
<comment type="caution">
    <text evidence="2">The sequence shown here is derived from an EMBL/GenBank/DDBJ whole genome shotgun (WGS) entry which is preliminary data.</text>
</comment>
<sequence>MPSQSPNEFVLTSSVRTEIVLRVSERPTPTDTLLSGVDASDSAVYDALSTLRGRGLLTEGDEGWEPTAHGHLVADSVSEWLSAEEFRATDPAFWKNHRIDVIPSAFRRRLPEIGEYEIVRDVPQEPNRCEDVAISMLESADYCELTTPYYSRRHQEAIPTHPETRLLVTREAIDVSFQRYRDGHREELNNMDPATLRLTDSQFASVVTDEKLKFELPAVSEGATERQAGSGAADRSVAGTTALFVSETESAVQWGRDLFEALWAESDPLGPYVERQFPDLWE</sequence>
<evidence type="ECO:0000259" key="1">
    <source>
        <dbReference type="Pfam" id="PF08350"/>
    </source>
</evidence>
<accession>A0A8J7YKS9</accession>
<dbReference type="InterPro" id="IPR013561">
    <property type="entry name" value="FilR1_middle_dom"/>
</dbReference>
<proteinExistence type="predicted"/>
<evidence type="ECO:0000313" key="3">
    <source>
        <dbReference type="Proteomes" id="UP000783863"/>
    </source>
</evidence>
<gene>
    <name evidence="2" type="ORF">EGD98_15865</name>
</gene>
<name>A0A8J7YKS9_9EURY</name>
<dbReference type="RefSeq" id="WP_220589335.1">
    <property type="nucleotide sequence ID" value="NZ_RKLQ01000002.1"/>
</dbReference>
<protein>
    <recommendedName>
        <fullName evidence="1">Methanogenesis regulatory protein FilR1 middle domain-containing protein</fullName>
    </recommendedName>
</protein>
<keyword evidence="3" id="KW-1185">Reference proteome</keyword>